<organism evidence="4 5">
    <name type="scientific">Aulographum hederae CBS 113979</name>
    <dbReference type="NCBI Taxonomy" id="1176131"/>
    <lineage>
        <taxon>Eukaryota</taxon>
        <taxon>Fungi</taxon>
        <taxon>Dikarya</taxon>
        <taxon>Ascomycota</taxon>
        <taxon>Pezizomycotina</taxon>
        <taxon>Dothideomycetes</taxon>
        <taxon>Pleosporomycetidae</taxon>
        <taxon>Aulographales</taxon>
        <taxon>Aulographaceae</taxon>
    </lineage>
</organism>
<dbReference type="PANTHER" id="PTHR39613">
    <property type="entry name" value="ANCHORED CELL WALL PROTEIN, PUTATIVE (AFU_ORTHOLOGUE AFUA_4G08960)-RELATED"/>
    <property type="match status" value="1"/>
</dbReference>
<evidence type="ECO:0000313" key="4">
    <source>
        <dbReference type="EMBL" id="KAF1990538.1"/>
    </source>
</evidence>
<dbReference type="AlphaFoldDB" id="A0A6G1HC72"/>
<sequence>MSRLVSAMALVAGANAMAFGSSAATSKTGLVTLQPLASSAVEPEMDVSVSIRSASGTGVIEGEISLVDSDLPGGTGFIEDFTSFLPLQTLAARSVNDKCCFGITAMGGGPGGRVGQLADGQCRIGQHLPESMFCLDRMGGITDHMGHGCLLTHSRDGHQQWQCDEGRAPDHGWGIGCDGRLGYMSGHFVDTFYTCPTGDHDGWNLYGIPPSGQHKCVTVTLIADKCHSACAPPPPPPPPPCYTGCESHTLALPSRPTVTKCHGYECEATPSPTSKCVDMDDCSPSKPEPTPYCDDCDEPDTESDCESCDPYESTHTCDECCDECEPTPTATPECVDMEDCSPSKSEPTTTCDECCDDCEPTPTPTSECVDKDDCKPTPASTSDCIDMDDCSPSEPEPTDECDACEESDDDCECPPKPIPSCDHHCEPSPPGACPPELVRNHFEFPHLIIPIDSDHPNTAYGTSLNGTISPTISSIFTFDIPPSAAGKECSIWFLLPHHEDLETSAYSFSGSGNVEFVHMDGPITTATTFNNTPRNNFLLANRRLSEGSSTFVKSSECRAGEKFSIGMSSSDDTELNYFQDFNPAPIGLYITTC</sequence>
<dbReference type="InterPro" id="IPR054508">
    <property type="entry name" value="PIR1-like_C"/>
</dbReference>
<feature type="domain" description="Cell wall mannoprotein PIR1-like C-terminal" evidence="3">
    <location>
        <begin position="139"/>
        <end position="217"/>
    </location>
</feature>
<feature type="domain" description="Ubiquitin 3 binding protein But2 C-terminal" evidence="2">
    <location>
        <begin position="443"/>
        <end position="583"/>
    </location>
</feature>
<dbReference type="Proteomes" id="UP000800041">
    <property type="component" value="Unassembled WGS sequence"/>
</dbReference>
<dbReference type="Pfam" id="PF09792">
    <property type="entry name" value="But2"/>
    <property type="match status" value="1"/>
</dbReference>
<evidence type="ECO:0000256" key="1">
    <source>
        <dbReference type="SAM" id="SignalP"/>
    </source>
</evidence>
<feature type="chain" id="PRO_5026183840" evidence="1">
    <location>
        <begin position="17"/>
        <end position="593"/>
    </location>
</feature>
<keyword evidence="5" id="KW-1185">Reference proteome</keyword>
<feature type="signal peptide" evidence="1">
    <location>
        <begin position="1"/>
        <end position="16"/>
    </location>
</feature>
<dbReference type="OrthoDB" id="4657524at2759"/>
<dbReference type="InterPro" id="IPR018620">
    <property type="entry name" value="Ubiquitin3-bd_protein_But2_C"/>
</dbReference>
<evidence type="ECO:0000259" key="2">
    <source>
        <dbReference type="Pfam" id="PF09792"/>
    </source>
</evidence>
<protein>
    <submittedName>
        <fullName evidence="4">Uncharacterized protein</fullName>
    </submittedName>
</protein>
<dbReference type="EMBL" id="ML977142">
    <property type="protein sequence ID" value="KAF1990538.1"/>
    <property type="molecule type" value="Genomic_DNA"/>
</dbReference>
<name>A0A6G1HC72_9PEZI</name>
<evidence type="ECO:0000259" key="3">
    <source>
        <dbReference type="Pfam" id="PF22799"/>
    </source>
</evidence>
<accession>A0A6G1HC72</accession>
<dbReference type="PANTHER" id="PTHR39613:SF1">
    <property type="entry name" value="ANCHORED CELL WALL PROTEIN, PUTATIVE (AFU_ORTHOLOGUE AFUA_4G08960)-RELATED"/>
    <property type="match status" value="1"/>
</dbReference>
<keyword evidence="1" id="KW-0732">Signal</keyword>
<evidence type="ECO:0000313" key="5">
    <source>
        <dbReference type="Proteomes" id="UP000800041"/>
    </source>
</evidence>
<gene>
    <name evidence="4" type="ORF">K402DRAFT_231127</name>
</gene>
<proteinExistence type="predicted"/>
<reference evidence="4" key="1">
    <citation type="journal article" date="2020" name="Stud. Mycol.">
        <title>101 Dothideomycetes genomes: a test case for predicting lifestyles and emergence of pathogens.</title>
        <authorList>
            <person name="Haridas S."/>
            <person name="Albert R."/>
            <person name="Binder M."/>
            <person name="Bloem J."/>
            <person name="Labutti K."/>
            <person name="Salamov A."/>
            <person name="Andreopoulos B."/>
            <person name="Baker S."/>
            <person name="Barry K."/>
            <person name="Bills G."/>
            <person name="Bluhm B."/>
            <person name="Cannon C."/>
            <person name="Castanera R."/>
            <person name="Culley D."/>
            <person name="Daum C."/>
            <person name="Ezra D."/>
            <person name="Gonzalez J."/>
            <person name="Henrissat B."/>
            <person name="Kuo A."/>
            <person name="Liang C."/>
            <person name="Lipzen A."/>
            <person name="Lutzoni F."/>
            <person name="Magnuson J."/>
            <person name="Mondo S."/>
            <person name="Nolan M."/>
            <person name="Ohm R."/>
            <person name="Pangilinan J."/>
            <person name="Park H.-J."/>
            <person name="Ramirez L."/>
            <person name="Alfaro M."/>
            <person name="Sun H."/>
            <person name="Tritt A."/>
            <person name="Yoshinaga Y."/>
            <person name="Zwiers L.-H."/>
            <person name="Turgeon B."/>
            <person name="Goodwin S."/>
            <person name="Spatafora J."/>
            <person name="Crous P."/>
            <person name="Grigoriev I."/>
        </authorList>
    </citation>
    <scope>NUCLEOTIDE SEQUENCE</scope>
    <source>
        <strain evidence="4">CBS 113979</strain>
    </source>
</reference>
<dbReference type="Pfam" id="PF22799">
    <property type="entry name" value="PIR1-like_C"/>
    <property type="match status" value="1"/>
</dbReference>